<protein>
    <recommendedName>
        <fullName evidence="3">FAD synthase</fullName>
        <ecNumber evidence="3">2.7.7.2</ecNumber>
    </recommendedName>
</protein>
<keyword evidence="8" id="KW-0547">Nucleotide-binding</keyword>
<keyword evidence="13" id="KW-0418">Kinase</keyword>
<gene>
    <name evidence="13" type="ORF">SAMN05192534_13018</name>
</gene>
<dbReference type="PANTHER" id="PTHR22749">
    <property type="entry name" value="RIBOFLAVIN KINASE/FMN ADENYLYLTRANSFERASE"/>
    <property type="match status" value="1"/>
</dbReference>
<dbReference type="EC" id="2.7.7.2" evidence="3"/>
<dbReference type="UniPathway" id="UPA00277">
    <property type="reaction ID" value="UER00407"/>
</dbReference>
<sequence>MKVHDNRTPHLQGSVVAIGAFDGMHLGHQAVICKAVHASKIYQVPGVVYTFDPPPRAYFQNATVLMSVDEKIEYLRKFGVEQVVIARFNEDYTQKSADRFVKELHNMHPREVLAGNNFRFGRGRSGSVELLKQYFNVNIVKPVRCMKGEVISSTRIRQLIARGQTQEVGALLGEKEGVKG</sequence>
<dbReference type="PANTHER" id="PTHR22749:SF6">
    <property type="entry name" value="RIBOFLAVIN KINASE"/>
    <property type="match status" value="1"/>
</dbReference>
<dbReference type="EMBL" id="FNDK01000030">
    <property type="protein sequence ID" value="SDI27464.1"/>
    <property type="molecule type" value="Genomic_DNA"/>
</dbReference>
<evidence type="ECO:0000256" key="6">
    <source>
        <dbReference type="ARBA" id="ARBA00022679"/>
    </source>
</evidence>
<evidence type="ECO:0000256" key="10">
    <source>
        <dbReference type="ARBA" id="ARBA00022840"/>
    </source>
</evidence>
<keyword evidence="14" id="KW-1185">Reference proteome</keyword>
<evidence type="ECO:0000256" key="2">
    <source>
        <dbReference type="ARBA" id="ARBA00010214"/>
    </source>
</evidence>
<dbReference type="InterPro" id="IPR014729">
    <property type="entry name" value="Rossmann-like_a/b/a_fold"/>
</dbReference>
<evidence type="ECO:0000256" key="7">
    <source>
        <dbReference type="ARBA" id="ARBA00022695"/>
    </source>
</evidence>
<dbReference type="GO" id="GO:0005524">
    <property type="term" value="F:ATP binding"/>
    <property type="evidence" value="ECO:0007669"/>
    <property type="project" value="UniProtKB-KW"/>
</dbReference>
<evidence type="ECO:0000256" key="9">
    <source>
        <dbReference type="ARBA" id="ARBA00022827"/>
    </source>
</evidence>
<evidence type="ECO:0000256" key="3">
    <source>
        <dbReference type="ARBA" id="ARBA00012393"/>
    </source>
</evidence>
<comment type="catalytic activity">
    <reaction evidence="11">
        <text>FMN + ATP + H(+) = FAD + diphosphate</text>
        <dbReference type="Rhea" id="RHEA:17237"/>
        <dbReference type="ChEBI" id="CHEBI:15378"/>
        <dbReference type="ChEBI" id="CHEBI:30616"/>
        <dbReference type="ChEBI" id="CHEBI:33019"/>
        <dbReference type="ChEBI" id="CHEBI:57692"/>
        <dbReference type="ChEBI" id="CHEBI:58210"/>
        <dbReference type="EC" id="2.7.7.2"/>
    </reaction>
</comment>
<dbReference type="GO" id="GO:0006747">
    <property type="term" value="P:FAD biosynthetic process"/>
    <property type="evidence" value="ECO:0007669"/>
    <property type="project" value="UniProtKB-UniPathway"/>
</dbReference>
<evidence type="ECO:0000259" key="12">
    <source>
        <dbReference type="Pfam" id="PF06574"/>
    </source>
</evidence>
<keyword evidence="9" id="KW-0274">FAD</keyword>
<dbReference type="GO" id="GO:0008531">
    <property type="term" value="F:riboflavin kinase activity"/>
    <property type="evidence" value="ECO:0007669"/>
    <property type="project" value="TreeGrafter"/>
</dbReference>
<dbReference type="Proteomes" id="UP000199163">
    <property type="component" value="Unassembled WGS sequence"/>
</dbReference>
<feature type="domain" description="FAD synthetase" evidence="12">
    <location>
        <begin position="10"/>
        <end position="155"/>
    </location>
</feature>
<proteinExistence type="inferred from homology"/>
<dbReference type="CDD" id="cd02064">
    <property type="entry name" value="FAD_synthetase_N"/>
    <property type="match status" value="1"/>
</dbReference>
<dbReference type="Gene3D" id="3.40.50.620">
    <property type="entry name" value="HUPs"/>
    <property type="match status" value="1"/>
</dbReference>
<accession>A0A1G8J887</accession>
<evidence type="ECO:0000256" key="8">
    <source>
        <dbReference type="ARBA" id="ARBA00022741"/>
    </source>
</evidence>
<dbReference type="GO" id="GO:0003919">
    <property type="term" value="F:FMN adenylyltransferase activity"/>
    <property type="evidence" value="ECO:0007669"/>
    <property type="project" value="UniProtKB-EC"/>
</dbReference>
<keyword evidence="4" id="KW-0285">Flavoprotein</keyword>
<keyword evidence="10" id="KW-0067">ATP-binding</keyword>
<keyword evidence="5" id="KW-0288">FMN</keyword>
<reference evidence="13 14" key="1">
    <citation type="submission" date="2016-10" db="EMBL/GenBank/DDBJ databases">
        <authorList>
            <person name="de Groot N.N."/>
        </authorList>
    </citation>
    <scope>NUCLEOTIDE SEQUENCE [LARGE SCALE GENOMIC DNA]</scope>
    <source>
        <strain evidence="13 14">DSM 21632</strain>
    </source>
</reference>
<name>A0A1G8J887_9BACI</name>
<evidence type="ECO:0000313" key="14">
    <source>
        <dbReference type="Proteomes" id="UP000199163"/>
    </source>
</evidence>
<dbReference type="OrthoDB" id="9803667at2"/>
<dbReference type="AlphaFoldDB" id="A0A1G8J887"/>
<dbReference type="InterPro" id="IPR023468">
    <property type="entry name" value="Riboflavin_kinase"/>
</dbReference>
<comment type="similarity">
    <text evidence="2">Belongs to the RibF family.</text>
</comment>
<dbReference type="GO" id="GO:0009231">
    <property type="term" value="P:riboflavin biosynthetic process"/>
    <property type="evidence" value="ECO:0007669"/>
    <property type="project" value="InterPro"/>
</dbReference>
<evidence type="ECO:0000313" key="13">
    <source>
        <dbReference type="EMBL" id="SDI27464.1"/>
    </source>
</evidence>
<dbReference type="GO" id="GO:0009398">
    <property type="term" value="P:FMN biosynthetic process"/>
    <property type="evidence" value="ECO:0007669"/>
    <property type="project" value="TreeGrafter"/>
</dbReference>
<evidence type="ECO:0000256" key="1">
    <source>
        <dbReference type="ARBA" id="ARBA00004726"/>
    </source>
</evidence>
<evidence type="ECO:0000256" key="5">
    <source>
        <dbReference type="ARBA" id="ARBA00022643"/>
    </source>
</evidence>
<dbReference type="SUPFAM" id="SSF52374">
    <property type="entry name" value="Nucleotidylyl transferase"/>
    <property type="match status" value="1"/>
</dbReference>
<keyword evidence="7 13" id="KW-0548">Nucleotidyltransferase</keyword>
<dbReference type="InterPro" id="IPR015864">
    <property type="entry name" value="FAD_synthase"/>
</dbReference>
<dbReference type="Pfam" id="PF06574">
    <property type="entry name" value="FAD_syn"/>
    <property type="match status" value="1"/>
</dbReference>
<evidence type="ECO:0000256" key="4">
    <source>
        <dbReference type="ARBA" id="ARBA00022630"/>
    </source>
</evidence>
<organism evidence="13 14">
    <name type="scientific">Alteribacillus persepolensis</name>
    <dbReference type="NCBI Taxonomy" id="568899"/>
    <lineage>
        <taxon>Bacteria</taxon>
        <taxon>Bacillati</taxon>
        <taxon>Bacillota</taxon>
        <taxon>Bacilli</taxon>
        <taxon>Bacillales</taxon>
        <taxon>Bacillaceae</taxon>
        <taxon>Alteribacillus</taxon>
    </lineage>
</organism>
<keyword evidence="6 13" id="KW-0808">Transferase</keyword>
<dbReference type="RefSeq" id="WP_091276291.1">
    <property type="nucleotide sequence ID" value="NZ_FNDK01000030.1"/>
</dbReference>
<evidence type="ECO:0000256" key="11">
    <source>
        <dbReference type="ARBA" id="ARBA00049494"/>
    </source>
</evidence>
<dbReference type="STRING" id="568899.SAMN05192534_13018"/>
<comment type="pathway">
    <text evidence="1">Cofactor biosynthesis; FAD biosynthesis; FAD from FMN: step 1/1.</text>
</comment>